<keyword evidence="3" id="KW-1185">Reference proteome</keyword>
<evidence type="ECO:0000313" key="3">
    <source>
        <dbReference type="Proteomes" id="UP000241808"/>
    </source>
</evidence>
<organism evidence="2 3">
    <name type="scientific">Phreatobacter oligotrophus</name>
    <dbReference type="NCBI Taxonomy" id="1122261"/>
    <lineage>
        <taxon>Bacteria</taxon>
        <taxon>Pseudomonadati</taxon>
        <taxon>Pseudomonadota</taxon>
        <taxon>Alphaproteobacteria</taxon>
        <taxon>Hyphomicrobiales</taxon>
        <taxon>Phreatobacteraceae</taxon>
        <taxon>Phreatobacter</taxon>
    </lineage>
</organism>
<accession>A0A2T4Z694</accession>
<dbReference type="Gene3D" id="2.40.50.120">
    <property type="match status" value="1"/>
</dbReference>
<feature type="signal peptide" evidence="1">
    <location>
        <begin position="1"/>
        <end position="34"/>
    </location>
</feature>
<evidence type="ECO:0000256" key="1">
    <source>
        <dbReference type="SAM" id="SignalP"/>
    </source>
</evidence>
<feature type="chain" id="PRO_5015619932" description="Tissue inhibitor of metalloproteinase" evidence="1">
    <location>
        <begin position="35"/>
        <end position="136"/>
    </location>
</feature>
<dbReference type="AlphaFoldDB" id="A0A2T4Z694"/>
<dbReference type="OrthoDB" id="8480277at2"/>
<keyword evidence="1" id="KW-0732">Signal</keyword>
<dbReference type="EMBL" id="PZZL01000004">
    <property type="protein sequence ID" value="PTM57408.1"/>
    <property type="molecule type" value="Genomic_DNA"/>
</dbReference>
<reference evidence="2 3" key="1">
    <citation type="submission" date="2018-04" db="EMBL/GenBank/DDBJ databases">
        <title>Genomic Encyclopedia of Archaeal and Bacterial Type Strains, Phase II (KMG-II): from individual species to whole genera.</title>
        <authorList>
            <person name="Goeker M."/>
        </authorList>
    </citation>
    <scope>NUCLEOTIDE SEQUENCE [LARGE SCALE GENOMIC DNA]</scope>
    <source>
        <strain evidence="2 3">DSM 25521</strain>
    </source>
</reference>
<comment type="caution">
    <text evidence="2">The sequence shown here is derived from an EMBL/GenBank/DDBJ whole genome shotgun (WGS) entry which is preliminary data.</text>
</comment>
<name>A0A2T4Z694_9HYPH</name>
<sequence>MLARARIDLSPPGRGGLRLLALALTLLAATPAAACQCFNFSRAEIVQRADIVFEGTVAVVTLARGQLQATIDVTRLEKGPDVTSLTLLTPASSAACGIPLQVTQRVVIAARRDGPFWRTDLCMALGLRPAPLVPNR</sequence>
<protein>
    <recommendedName>
        <fullName evidence="4">Tissue inhibitor of metalloproteinase</fullName>
    </recommendedName>
</protein>
<evidence type="ECO:0008006" key="4">
    <source>
        <dbReference type="Google" id="ProtNLM"/>
    </source>
</evidence>
<dbReference type="InterPro" id="IPR008993">
    <property type="entry name" value="TIMP-like_OB-fold"/>
</dbReference>
<dbReference type="Proteomes" id="UP000241808">
    <property type="component" value="Unassembled WGS sequence"/>
</dbReference>
<evidence type="ECO:0000313" key="2">
    <source>
        <dbReference type="EMBL" id="PTM57408.1"/>
    </source>
</evidence>
<dbReference type="SUPFAM" id="SSF50242">
    <property type="entry name" value="TIMP-like"/>
    <property type="match status" value="1"/>
</dbReference>
<gene>
    <name evidence="2" type="ORF">C8P69_104462</name>
</gene>
<proteinExistence type="predicted"/>
<dbReference type="RefSeq" id="WP_108177391.1">
    <property type="nucleotide sequence ID" value="NZ_PZZL01000004.1"/>
</dbReference>